<protein>
    <recommendedName>
        <fullName evidence="14">SWI/SNF complex subunit SMARCC2</fullName>
    </recommendedName>
</protein>
<evidence type="ECO:0000259" key="9">
    <source>
        <dbReference type="PROSITE" id="PS50934"/>
    </source>
</evidence>
<dbReference type="OrthoDB" id="118550at2759"/>
<sequence length="954" mass="107614">MNPFGPKENGSPNVKYFEAPETLASFEVIRQWLQKNAKKYVQSDPPTNKSLSSLVIQLLQFQEDHLGKNAQKPPMTRIPVKYFMDFKPSGALCHILATAYRFKIEQSWRKFDMQIGKSPARLDRLIEMFQAIEKTLIQNKFYILPVVYVKPEIDKTLAAKLKEIVRKRNGQAVESEEMATHILYPHIDPLEEEYARPGLRRDKMIMMHWYYFPDSYDTWVGMEGALEGLSADTPSPHSGPWRVSSTWLLDSDQYNEWMTEEDYEVDDAGQKKVHRLRMSVEDLMNPSGDLDRNKKKQKRKRSPSPTQKSGKRKSGRSPAIGKKQRPDEIEPEDLTKDMAEPTPEPSIIEVSPSSASQMGKKDHELQPLKGGSVTDLDEAEDRGEDSQTGKNSDSNTQDKDDGQEDNVTEQTHHIIIPSYSAWFDYNSIHDLEKRALPEFFNGRNKSKTPEIYMAYRNFMIDTYRLNPTEYITSTACRRNLAGDVCAIMRVHAFLEQWGLINYQVDTDSRPTPMGPPPTSHFHILSDTPSGLQPVNPPKTPQPSAAKTLLDLDRTQDCKKTENIDHMSNFGLKLDQYAKKPAVLRNKTAASLSRDWTEQETLLLLEGLEMFKDDWNKVCEHVGSRTQDECILHFLRLPIEDPYLEDPEAGGALGPLTYQPIPFSKAGNPIMSTVAFLASIVDPRVAAAAAKSAMNEFASIKDEVPAALMDAHMKNVEASSTDGKFDPSAGLALSGIAGTVPEKEDEDKIKKEIDNKDDEKSSDGEQKKNGVEDDKIEDKTVKVESNENEKDEKMDTSDIKTEKLLRDSEMQSAAAAALAAAAVKAKHLAAVEERKIKSLVALLVETQMKKLEIKLRHFEELETTMEREREGLEYQRQQLITERQQFHLEQLKAAEFRARQQAHQRMQAEQGQWAAQQNAVPHSAPTSETGPSTTPTPPSPQAAAVASPAPPHHHI</sequence>
<proteinExistence type="inferred from homology"/>
<accession>A0A8K0C7M2</accession>
<dbReference type="PANTHER" id="PTHR15381:SF1">
    <property type="entry name" value="CHONDROITIN SULFATE PROTEOGLYCAN 5"/>
    <property type="match status" value="1"/>
</dbReference>
<dbReference type="Pfam" id="PF00249">
    <property type="entry name" value="Myb_DNA-binding"/>
    <property type="match status" value="1"/>
</dbReference>
<keyword evidence="3" id="KW-0805">Transcription regulation</keyword>
<dbReference type="InterPro" id="IPR032448">
    <property type="entry name" value="SWIRM-assoc"/>
</dbReference>
<dbReference type="GO" id="GO:0048858">
    <property type="term" value="P:cell projection morphogenesis"/>
    <property type="evidence" value="ECO:0007669"/>
    <property type="project" value="TreeGrafter"/>
</dbReference>
<feature type="compositionally biased region" description="Polar residues" evidence="7">
    <location>
        <begin position="386"/>
        <end position="395"/>
    </location>
</feature>
<dbReference type="InterPro" id="IPR049898">
    <property type="entry name" value="MARR_BRCT_CHROMO"/>
</dbReference>
<dbReference type="GO" id="GO:0006355">
    <property type="term" value="P:regulation of DNA-templated transcription"/>
    <property type="evidence" value="ECO:0007669"/>
    <property type="project" value="UniProtKB-ARBA"/>
</dbReference>
<evidence type="ECO:0000256" key="3">
    <source>
        <dbReference type="ARBA" id="ARBA00023015"/>
    </source>
</evidence>
<dbReference type="Gene3D" id="3.40.50.10190">
    <property type="entry name" value="BRCT domain"/>
    <property type="match status" value="1"/>
</dbReference>
<reference evidence="12" key="1">
    <citation type="submission" date="2019-08" db="EMBL/GenBank/DDBJ databases">
        <title>The genome of the North American firefly Photinus pyralis.</title>
        <authorList>
            <consortium name="Photinus pyralis genome working group"/>
            <person name="Fallon T.R."/>
            <person name="Sander Lower S.E."/>
            <person name="Weng J.-K."/>
        </authorList>
    </citation>
    <scope>NUCLEOTIDE SEQUENCE</scope>
    <source>
        <strain evidence="12">TRF0915ILg1</strain>
        <tissue evidence="12">Whole body</tissue>
    </source>
</reference>
<gene>
    <name evidence="12" type="ORF">ILUMI_24116</name>
</gene>
<dbReference type="Pfam" id="PF16495">
    <property type="entry name" value="SWIRM-assoc_1"/>
    <property type="match status" value="1"/>
</dbReference>
<dbReference type="Gene3D" id="1.10.10.10">
    <property type="entry name" value="Winged helix-like DNA-binding domain superfamily/Winged helix DNA-binding domain"/>
    <property type="match status" value="1"/>
</dbReference>
<feature type="compositionally biased region" description="Low complexity" evidence="7">
    <location>
        <begin position="345"/>
        <end position="354"/>
    </location>
</feature>
<feature type="domain" description="SWIRM" evidence="9">
    <location>
        <begin position="414"/>
        <end position="511"/>
    </location>
</feature>
<keyword evidence="2" id="KW-0156">Chromatin regulator</keyword>
<dbReference type="PROSITE" id="PS50090">
    <property type="entry name" value="MYB_LIKE"/>
    <property type="match status" value="1"/>
</dbReference>
<dbReference type="PROSITE" id="PS50934">
    <property type="entry name" value="SWIRM"/>
    <property type="match status" value="1"/>
</dbReference>
<dbReference type="Pfam" id="PF16498">
    <property type="entry name" value="SWIRM-assoc_3"/>
    <property type="match status" value="1"/>
</dbReference>
<feature type="domain" description="SANT" evidence="10">
    <location>
        <begin position="590"/>
        <end position="641"/>
    </location>
</feature>
<dbReference type="GO" id="GO:0006325">
    <property type="term" value="P:chromatin organization"/>
    <property type="evidence" value="ECO:0007669"/>
    <property type="project" value="UniProtKB-KW"/>
</dbReference>
<feature type="domain" description="Myb-like" evidence="8">
    <location>
        <begin position="595"/>
        <end position="637"/>
    </location>
</feature>
<dbReference type="EMBL" id="VTPC01090656">
    <property type="protein sequence ID" value="KAF2882068.1"/>
    <property type="molecule type" value="Genomic_DNA"/>
</dbReference>
<evidence type="ECO:0000259" key="11">
    <source>
        <dbReference type="PROSITE" id="PS52032"/>
    </source>
</evidence>
<dbReference type="Gene3D" id="1.10.10.60">
    <property type="entry name" value="Homeodomain-like"/>
    <property type="match status" value="1"/>
</dbReference>
<dbReference type="PANTHER" id="PTHR15381">
    <property type="entry name" value="CHONDROITIN SULFATE PROTEOGLYCAN 5 -RELATED"/>
    <property type="match status" value="1"/>
</dbReference>
<dbReference type="GO" id="GO:0045202">
    <property type="term" value="C:synapse"/>
    <property type="evidence" value="ECO:0007669"/>
    <property type="project" value="TreeGrafter"/>
</dbReference>
<feature type="compositionally biased region" description="Basic and acidic residues" evidence="7">
    <location>
        <begin position="745"/>
        <end position="798"/>
    </location>
</feature>
<evidence type="ECO:0000256" key="6">
    <source>
        <dbReference type="ARBA" id="ARBA00049655"/>
    </source>
</evidence>
<keyword evidence="13" id="KW-1185">Reference proteome</keyword>
<feature type="region of interest" description="Disordered" evidence="7">
    <location>
        <begin position="898"/>
        <end position="954"/>
    </location>
</feature>
<dbReference type="FunFam" id="1.10.10.60:FF:000014">
    <property type="entry name" value="SWI/SNF complex subunit SMARCC2 isoform C"/>
    <property type="match status" value="1"/>
</dbReference>
<dbReference type="InterPro" id="IPR036388">
    <property type="entry name" value="WH-like_DNA-bd_sf"/>
</dbReference>
<feature type="region of interest" description="Disordered" evidence="7">
    <location>
        <begin position="734"/>
        <end position="798"/>
    </location>
</feature>
<evidence type="ECO:0000259" key="8">
    <source>
        <dbReference type="PROSITE" id="PS50090"/>
    </source>
</evidence>
<feature type="compositionally biased region" description="Basic and acidic residues" evidence="7">
    <location>
        <begin position="324"/>
        <end position="339"/>
    </location>
</feature>
<organism evidence="12 13">
    <name type="scientific">Ignelater luminosus</name>
    <name type="common">Cucubano</name>
    <name type="synonym">Pyrophorus luminosus</name>
    <dbReference type="NCBI Taxonomy" id="2038154"/>
    <lineage>
        <taxon>Eukaryota</taxon>
        <taxon>Metazoa</taxon>
        <taxon>Ecdysozoa</taxon>
        <taxon>Arthropoda</taxon>
        <taxon>Hexapoda</taxon>
        <taxon>Insecta</taxon>
        <taxon>Pterygota</taxon>
        <taxon>Neoptera</taxon>
        <taxon>Endopterygota</taxon>
        <taxon>Coleoptera</taxon>
        <taxon>Polyphaga</taxon>
        <taxon>Elateriformia</taxon>
        <taxon>Elateroidea</taxon>
        <taxon>Elateridae</taxon>
        <taxon>Agrypninae</taxon>
        <taxon>Pyrophorini</taxon>
        <taxon>Ignelater</taxon>
    </lineage>
</organism>
<dbReference type="PROSITE" id="PS51293">
    <property type="entry name" value="SANT"/>
    <property type="match status" value="1"/>
</dbReference>
<name>A0A8K0C7M2_IGNLU</name>
<dbReference type="SUPFAM" id="SSF46689">
    <property type="entry name" value="Homeodomain-like"/>
    <property type="match status" value="2"/>
</dbReference>
<dbReference type="InterPro" id="IPR032451">
    <property type="entry name" value="SMARCC_C"/>
</dbReference>
<dbReference type="InterPro" id="IPR036420">
    <property type="entry name" value="BRCT_dom_sf"/>
</dbReference>
<keyword evidence="4" id="KW-0804">Transcription</keyword>
<dbReference type="Pfam" id="PF04433">
    <property type="entry name" value="SWIRM"/>
    <property type="match status" value="1"/>
</dbReference>
<comment type="similarity">
    <text evidence="6">Belongs to the SMARCC family.</text>
</comment>
<dbReference type="Pfam" id="PF16496">
    <property type="entry name" value="SWIRM-assoc_2"/>
    <property type="match status" value="1"/>
</dbReference>
<dbReference type="AlphaFoldDB" id="A0A8K0C7M2"/>
<evidence type="ECO:0000256" key="2">
    <source>
        <dbReference type="ARBA" id="ARBA00022853"/>
    </source>
</evidence>
<keyword evidence="5" id="KW-0539">Nucleus</keyword>
<dbReference type="GO" id="GO:0016514">
    <property type="term" value="C:SWI/SNF complex"/>
    <property type="evidence" value="ECO:0007669"/>
    <property type="project" value="UniProtKB-ARBA"/>
</dbReference>
<dbReference type="Proteomes" id="UP000801492">
    <property type="component" value="Unassembled WGS sequence"/>
</dbReference>
<feature type="compositionally biased region" description="Basic residues" evidence="7">
    <location>
        <begin position="293"/>
        <end position="302"/>
    </location>
</feature>
<evidence type="ECO:0000256" key="1">
    <source>
        <dbReference type="ARBA" id="ARBA00004123"/>
    </source>
</evidence>
<dbReference type="SMART" id="SM00717">
    <property type="entry name" value="SANT"/>
    <property type="match status" value="1"/>
</dbReference>
<evidence type="ECO:0000313" key="13">
    <source>
        <dbReference type="Proteomes" id="UP000801492"/>
    </source>
</evidence>
<evidence type="ECO:0000259" key="10">
    <source>
        <dbReference type="PROSITE" id="PS51293"/>
    </source>
</evidence>
<comment type="caution">
    <text evidence="12">The sequence shown here is derived from an EMBL/GenBank/DDBJ whole genome shotgun (WGS) entry which is preliminary data.</text>
</comment>
<dbReference type="PROSITE" id="PS52032">
    <property type="entry name" value="MARR_BRCT_CHROMO"/>
    <property type="match status" value="1"/>
</dbReference>
<evidence type="ECO:0000256" key="4">
    <source>
        <dbReference type="ARBA" id="ARBA00023163"/>
    </source>
</evidence>
<evidence type="ECO:0000313" key="12">
    <source>
        <dbReference type="EMBL" id="KAF2882068.1"/>
    </source>
</evidence>
<evidence type="ECO:0000256" key="7">
    <source>
        <dbReference type="SAM" id="MobiDB-lite"/>
    </source>
</evidence>
<evidence type="ECO:0000256" key="5">
    <source>
        <dbReference type="ARBA" id="ARBA00023242"/>
    </source>
</evidence>
<dbReference type="SUPFAM" id="SSF52113">
    <property type="entry name" value="BRCT domain"/>
    <property type="match status" value="1"/>
</dbReference>
<dbReference type="InterPro" id="IPR007526">
    <property type="entry name" value="SWIRM"/>
</dbReference>
<comment type="subcellular location">
    <subcellularLocation>
        <location evidence="1">Nucleus</location>
    </subcellularLocation>
</comment>
<evidence type="ECO:0008006" key="14">
    <source>
        <dbReference type="Google" id="ProtNLM"/>
    </source>
</evidence>
<dbReference type="InterPro" id="IPR032450">
    <property type="entry name" value="SMARCC_N"/>
</dbReference>
<feature type="domain" description="Chromo" evidence="11">
    <location>
        <begin position="2"/>
        <end position="280"/>
    </location>
</feature>
<dbReference type="InterPro" id="IPR009057">
    <property type="entry name" value="Homeodomain-like_sf"/>
</dbReference>
<feature type="region of interest" description="Disordered" evidence="7">
    <location>
        <begin position="279"/>
        <end position="408"/>
    </location>
</feature>
<dbReference type="InterPro" id="IPR001005">
    <property type="entry name" value="SANT/Myb"/>
</dbReference>
<feature type="compositionally biased region" description="Low complexity" evidence="7">
    <location>
        <begin position="922"/>
        <end position="932"/>
    </location>
</feature>
<dbReference type="FunFam" id="1.10.10.10:FF:000020">
    <property type="entry name" value="SWI/SNF complex subunit SMARCC2 isoform c"/>
    <property type="match status" value="1"/>
</dbReference>
<feature type="compositionally biased region" description="Low complexity" evidence="7">
    <location>
        <begin position="898"/>
        <end position="911"/>
    </location>
</feature>
<dbReference type="InterPro" id="IPR017884">
    <property type="entry name" value="SANT_dom"/>
</dbReference>